<dbReference type="Pfam" id="PF01431">
    <property type="entry name" value="Peptidase_M13"/>
    <property type="match status" value="1"/>
</dbReference>
<dbReference type="Gene3D" id="3.40.390.10">
    <property type="entry name" value="Collagenase (Catalytic Domain)"/>
    <property type="match status" value="1"/>
</dbReference>
<dbReference type="PANTHER" id="PTHR11733:SF167">
    <property type="entry name" value="FI17812P1-RELATED"/>
    <property type="match status" value="1"/>
</dbReference>
<dbReference type="GO" id="GO:0016485">
    <property type="term" value="P:protein processing"/>
    <property type="evidence" value="ECO:0007669"/>
    <property type="project" value="TreeGrafter"/>
</dbReference>
<dbReference type="EMBL" id="CADCXW020000012">
    <property type="protein sequence ID" value="CAD1546215.1"/>
    <property type="molecule type" value="Genomic_DNA"/>
</dbReference>
<dbReference type="InterPro" id="IPR000718">
    <property type="entry name" value="Peptidase_M13"/>
</dbReference>
<sequence length="57" mass="6531">MWCAYENDMYLRDYSPFDKHSPAKPRVNGAVSNNNEFSRAFNCPMDSPANPTNKCDI</sequence>
<organism evidence="3">
    <name type="scientific">Bracon brevicornis</name>
    <dbReference type="NCBI Taxonomy" id="1563983"/>
    <lineage>
        <taxon>Eukaryota</taxon>
        <taxon>Metazoa</taxon>
        <taxon>Ecdysozoa</taxon>
        <taxon>Arthropoda</taxon>
        <taxon>Hexapoda</taxon>
        <taxon>Insecta</taxon>
        <taxon>Pterygota</taxon>
        <taxon>Neoptera</taxon>
        <taxon>Endopterygota</taxon>
        <taxon>Hymenoptera</taxon>
        <taxon>Apocrita</taxon>
        <taxon>Ichneumonoidea</taxon>
        <taxon>Braconidae</taxon>
        <taxon>Braconinae</taxon>
        <taxon>Bracon</taxon>
    </lineage>
</organism>
<proteinExistence type="inferred from homology"/>
<feature type="domain" description="Peptidase M13 C-terminal" evidence="2">
    <location>
        <begin position="1"/>
        <end position="57"/>
    </location>
</feature>
<evidence type="ECO:0000259" key="2">
    <source>
        <dbReference type="Pfam" id="PF01431"/>
    </source>
</evidence>
<dbReference type="InterPro" id="IPR018497">
    <property type="entry name" value="Peptidase_M13_C"/>
</dbReference>
<evidence type="ECO:0000256" key="1">
    <source>
        <dbReference type="ARBA" id="ARBA00007357"/>
    </source>
</evidence>
<dbReference type="AlphaFoldDB" id="A0A6V7J880"/>
<dbReference type="SUPFAM" id="SSF55486">
    <property type="entry name" value="Metalloproteases ('zincins'), catalytic domain"/>
    <property type="match status" value="1"/>
</dbReference>
<comment type="similarity">
    <text evidence="1">Belongs to the peptidase M13 family.</text>
</comment>
<accession>A0A6V7J880</accession>
<name>A0A6V7J880_9HYME</name>
<dbReference type="PANTHER" id="PTHR11733">
    <property type="entry name" value="ZINC METALLOPROTEASE FAMILY M13 NEPRILYSIN-RELATED"/>
    <property type="match status" value="1"/>
</dbReference>
<dbReference type="InterPro" id="IPR024079">
    <property type="entry name" value="MetalloPept_cat_dom_sf"/>
</dbReference>
<evidence type="ECO:0000313" key="3">
    <source>
        <dbReference type="EMBL" id="CAD1546215.1"/>
    </source>
</evidence>
<gene>
    <name evidence="3" type="ORF">BBRV_LOCUS41077</name>
</gene>
<dbReference type="GO" id="GO:0005886">
    <property type="term" value="C:plasma membrane"/>
    <property type="evidence" value="ECO:0007669"/>
    <property type="project" value="TreeGrafter"/>
</dbReference>
<dbReference type="PROSITE" id="PS51885">
    <property type="entry name" value="NEPRILYSIN"/>
    <property type="match status" value="1"/>
</dbReference>
<protein>
    <recommendedName>
        <fullName evidence="2">Peptidase M13 C-terminal domain-containing protein</fullName>
    </recommendedName>
</protein>
<reference evidence="3" key="1">
    <citation type="submission" date="2020-07" db="EMBL/GenBank/DDBJ databases">
        <authorList>
            <person name="Ferguson B K."/>
        </authorList>
    </citation>
    <scope>NUCLEOTIDE SEQUENCE</scope>
    <source>
        <strain evidence="3">L06</strain>
    </source>
</reference>
<dbReference type="GO" id="GO:0004222">
    <property type="term" value="F:metalloendopeptidase activity"/>
    <property type="evidence" value="ECO:0007669"/>
    <property type="project" value="InterPro"/>
</dbReference>